<dbReference type="Pfam" id="PF05532">
    <property type="entry name" value="CsbD"/>
    <property type="match status" value="1"/>
</dbReference>
<dbReference type="KEGG" id="psti:SOO65_01655"/>
<sequence length="185" mass="21531">MLSEEQFRGKWKEIKGGIRNLWGRISDDELEQLKGNLHKVSGLVEERYGETRTEIKSKLDQLMDSFDNPSDKNFDPDRSSYQRSPIEDRTSAQSQLEDDVEEFNTRSKERSEFESKTYQASHEEIEDPQHHSNYSGANPGRERLDIKKQDESEEIFEDEIKDSSTPQPGSFKPGSFDRSEKNARH</sequence>
<feature type="compositionally biased region" description="Basic and acidic residues" evidence="2">
    <location>
        <begin position="69"/>
        <end position="90"/>
    </location>
</feature>
<dbReference type="InterPro" id="IPR036629">
    <property type="entry name" value="YjbJ_sf"/>
</dbReference>
<reference evidence="4 5" key="1">
    <citation type="submission" date="2023-11" db="EMBL/GenBank/DDBJ databases">
        <title>Peredibacter starrii A3.12.</title>
        <authorList>
            <person name="Mitchell R.J."/>
        </authorList>
    </citation>
    <scope>NUCLEOTIDE SEQUENCE [LARGE SCALE GENOMIC DNA]</scope>
    <source>
        <strain evidence="4 5">A3.12</strain>
    </source>
</reference>
<feature type="compositionally biased region" description="Basic and acidic residues" evidence="2">
    <location>
        <begin position="175"/>
        <end position="185"/>
    </location>
</feature>
<feature type="compositionally biased region" description="Acidic residues" evidence="2">
    <location>
        <begin position="151"/>
        <end position="160"/>
    </location>
</feature>
<evidence type="ECO:0000256" key="2">
    <source>
        <dbReference type="SAM" id="MobiDB-lite"/>
    </source>
</evidence>
<feature type="region of interest" description="Disordered" evidence="2">
    <location>
        <begin position="61"/>
        <end position="185"/>
    </location>
</feature>
<dbReference type="PANTHER" id="PTHR34977">
    <property type="entry name" value="UPF0337 PROTEIN YJBJ"/>
    <property type="match status" value="1"/>
</dbReference>
<name>A0AAX4HQ58_9BACT</name>
<dbReference type="RefSeq" id="WP_321395916.1">
    <property type="nucleotide sequence ID" value="NZ_CP139487.1"/>
</dbReference>
<dbReference type="AlphaFoldDB" id="A0AAX4HQ58"/>
<keyword evidence="5" id="KW-1185">Reference proteome</keyword>
<dbReference type="Proteomes" id="UP001324634">
    <property type="component" value="Chromosome"/>
</dbReference>
<dbReference type="InterPro" id="IPR050423">
    <property type="entry name" value="UPF0337_stress_rsp"/>
</dbReference>
<evidence type="ECO:0000256" key="1">
    <source>
        <dbReference type="ARBA" id="ARBA00009129"/>
    </source>
</evidence>
<dbReference type="SUPFAM" id="SSF69047">
    <property type="entry name" value="Hypothetical protein YjbJ"/>
    <property type="match status" value="1"/>
</dbReference>
<dbReference type="Gene3D" id="1.10.1470.10">
    <property type="entry name" value="YjbJ"/>
    <property type="match status" value="1"/>
</dbReference>
<feature type="domain" description="CsbD-like" evidence="3">
    <location>
        <begin position="6"/>
        <end position="56"/>
    </location>
</feature>
<protein>
    <submittedName>
        <fullName evidence="4">CsbD family protein</fullName>
    </submittedName>
</protein>
<dbReference type="InterPro" id="IPR008462">
    <property type="entry name" value="CsbD"/>
</dbReference>
<accession>A0AAX4HQ58</accession>
<organism evidence="4 5">
    <name type="scientific">Peredibacter starrii</name>
    <dbReference type="NCBI Taxonomy" id="28202"/>
    <lineage>
        <taxon>Bacteria</taxon>
        <taxon>Pseudomonadati</taxon>
        <taxon>Bdellovibrionota</taxon>
        <taxon>Bacteriovoracia</taxon>
        <taxon>Bacteriovoracales</taxon>
        <taxon>Bacteriovoracaceae</taxon>
        <taxon>Peredibacter</taxon>
    </lineage>
</organism>
<feature type="compositionally biased region" description="Basic and acidic residues" evidence="2">
    <location>
        <begin position="103"/>
        <end position="130"/>
    </location>
</feature>
<dbReference type="PANTHER" id="PTHR34977:SF1">
    <property type="entry name" value="UPF0337 PROTEIN YJBJ"/>
    <property type="match status" value="1"/>
</dbReference>
<proteinExistence type="inferred from homology"/>
<evidence type="ECO:0000259" key="3">
    <source>
        <dbReference type="Pfam" id="PF05532"/>
    </source>
</evidence>
<comment type="similarity">
    <text evidence="1">Belongs to the UPF0337 (CsbD) family.</text>
</comment>
<gene>
    <name evidence="4" type="ORF">SOO65_01655</name>
</gene>
<evidence type="ECO:0000313" key="4">
    <source>
        <dbReference type="EMBL" id="WPU65444.1"/>
    </source>
</evidence>
<evidence type="ECO:0000313" key="5">
    <source>
        <dbReference type="Proteomes" id="UP001324634"/>
    </source>
</evidence>
<feature type="compositionally biased region" description="Basic and acidic residues" evidence="2">
    <location>
        <begin position="140"/>
        <end position="150"/>
    </location>
</feature>
<dbReference type="EMBL" id="CP139487">
    <property type="protein sequence ID" value="WPU65444.1"/>
    <property type="molecule type" value="Genomic_DNA"/>
</dbReference>